<protein>
    <recommendedName>
        <fullName evidence="3">Nitrous oxide-stimulated promoter</fullName>
    </recommendedName>
</protein>
<reference evidence="1 2" key="1">
    <citation type="submission" date="2008-12" db="EMBL/GenBank/DDBJ databases">
        <authorList>
            <person name="Fulton L."/>
            <person name="Clifton S."/>
            <person name="Fulton B."/>
            <person name="Xu J."/>
            <person name="Minx P."/>
            <person name="Pepin K.H."/>
            <person name="Johnson M."/>
            <person name="Bhonagiri V."/>
            <person name="Nash W.E."/>
            <person name="Mardis E.R."/>
            <person name="Wilson R.K."/>
        </authorList>
    </citation>
    <scope>NUCLEOTIDE SEQUENCE [LARGE SCALE GENOMIC DNA]</scope>
    <source>
        <strain evidence="1 2">DSM 18228</strain>
    </source>
</reference>
<dbReference type="Pfam" id="PF11756">
    <property type="entry name" value="YgbA_NO"/>
    <property type="match status" value="1"/>
</dbReference>
<dbReference type="AlphaFoldDB" id="S0F6K2"/>
<dbReference type="NCBIfam" id="NF007714">
    <property type="entry name" value="PRK10410.1-2"/>
    <property type="match status" value="1"/>
</dbReference>
<comment type="caution">
    <text evidence="1">The sequence shown here is derived from an EMBL/GenBank/DDBJ whole genome shotgun (WGS) entry which is preliminary data.</text>
</comment>
<accession>S0F6K2</accession>
<dbReference type="STRING" id="547042.BACCOPRO_01398"/>
<proteinExistence type="predicted"/>
<dbReference type="Proteomes" id="UP000014073">
    <property type="component" value="Unassembled WGS sequence"/>
</dbReference>
<gene>
    <name evidence="1" type="ORF">BACCOPRO_01398</name>
</gene>
<evidence type="ECO:0000313" key="2">
    <source>
        <dbReference type="Proteomes" id="UP000014073"/>
    </source>
</evidence>
<dbReference type="EMBL" id="ACBW01000100">
    <property type="protein sequence ID" value="EEF75904.1"/>
    <property type="molecule type" value="Genomic_DNA"/>
</dbReference>
<evidence type="ECO:0000313" key="1">
    <source>
        <dbReference type="EMBL" id="EEF75904.1"/>
    </source>
</evidence>
<name>S0F6K2_9BACT</name>
<dbReference type="HOGENOM" id="CLU_138593_1_0_10"/>
<sequence length="136" mass="16707">MQKYKKFCFSFYLCTQKFNEMRKLSRIEEERRIVEQMIRIYCRHKEGNRTLCNNCQSLLAYATARLNNCPFKDHKKTCRLCPKHCYKPDMRAQIRNVMRYAGPRMLFYHPIAALQHIWREYGEHLIRKKHYPQKQV</sequence>
<evidence type="ECO:0008006" key="3">
    <source>
        <dbReference type="Google" id="ProtNLM"/>
    </source>
</evidence>
<organism evidence="1 2">
    <name type="scientific">Phocaeicola coprophilus DSM 18228 = JCM 13818</name>
    <dbReference type="NCBI Taxonomy" id="547042"/>
    <lineage>
        <taxon>Bacteria</taxon>
        <taxon>Pseudomonadati</taxon>
        <taxon>Bacteroidota</taxon>
        <taxon>Bacteroidia</taxon>
        <taxon>Bacteroidales</taxon>
        <taxon>Bacteroidaceae</taxon>
        <taxon>Phocaeicola</taxon>
    </lineage>
</organism>
<keyword evidence="2" id="KW-1185">Reference proteome</keyword>
<dbReference type="InterPro" id="IPR020483">
    <property type="entry name" value="Uncharacterised_YgbA"/>
</dbReference>
<dbReference type="eggNOG" id="ENOG5032ZJK">
    <property type="taxonomic scope" value="Bacteria"/>
</dbReference>